<name>A0A1G7L3C3_9PROT</name>
<dbReference type="OrthoDB" id="7362773at2"/>
<dbReference type="Proteomes" id="UP000199415">
    <property type="component" value="Unassembled WGS sequence"/>
</dbReference>
<dbReference type="InterPro" id="IPR007375">
    <property type="entry name" value="SoxG"/>
</dbReference>
<dbReference type="EMBL" id="FNCE01000001">
    <property type="protein sequence ID" value="SDF43953.1"/>
    <property type="molecule type" value="Genomic_DNA"/>
</dbReference>
<dbReference type="Gene3D" id="3.30.70.1520">
    <property type="entry name" value="Heterotetrameric sarcosine oxidase"/>
    <property type="match status" value="1"/>
</dbReference>
<keyword evidence="2" id="KW-1185">Reference proteome</keyword>
<protein>
    <submittedName>
        <fullName evidence="1">N-methylglutamate dehydrogenase subunit D</fullName>
    </submittedName>
</protein>
<sequence length="204" mass="21156">MPDARSALESVYAPGRFGRISGDAPGVTLAERRGVAIVQVSAWDKDGESLRAALATATGLDVPGQPNGSASDGTTTVLWNGPARWLVMRPGTHGWDLDRELRDGLGEASAAVVDVSMGRTIIRLSGPATRRVLAKGCAVDLHAAAFRPGEVRLAALGHVSAAIHLVDGTPTADVIVARSVGVSVWEWLCEAAREDGCAVSEPTG</sequence>
<dbReference type="SUPFAM" id="SSF103025">
    <property type="entry name" value="Folate-binding domain"/>
    <property type="match status" value="1"/>
</dbReference>
<organism evidence="1 2">
    <name type="scientific">Limimonas halophila</name>
    <dbReference type="NCBI Taxonomy" id="1082479"/>
    <lineage>
        <taxon>Bacteria</taxon>
        <taxon>Pseudomonadati</taxon>
        <taxon>Pseudomonadota</taxon>
        <taxon>Alphaproteobacteria</taxon>
        <taxon>Rhodospirillales</taxon>
        <taxon>Rhodovibrionaceae</taxon>
        <taxon>Limimonas</taxon>
    </lineage>
</organism>
<dbReference type="AlphaFoldDB" id="A0A1G7L3C3"/>
<evidence type="ECO:0000313" key="1">
    <source>
        <dbReference type="EMBL" id="SDF43953.1"/>
    </source>
</evidence>
<dbReference type="Pfam" id="PF04268">
    <property type="entry name" value="SoxG"/>
    <property type="match status" value="1"/>
</dbReference>
<dbReference type="InterPro" id="IPR027266">
    <property type="entry name" value="TrmE/GcvT-like"/>
</dbReference>
<gene>
    <name evidence="1" type="ORF">SAMN05216241_10199</name>
</gene>
<reference evidence="1 2" key="1">
    <citation type="submission" date="2016-10" db="EMBL/GenBank/DDBJ databases">
        <authorList>
            <person name="de Groot N.N."/>
        </authorList>
    </citation>
    <scope>NUCLEOTIDE SEQUENCE [LARGE SCALE GENOMIC DNA]</scope>
    <source>
        <strain evidence="1 2">DSM 25584</strain>
    </source>
</reference>
<evidence type="ECO:0000313" key="2">
    <source>
        <dbReference type="Proteomes" id="UP000199415"/>
    </source>
</evidence>
<dbReference type="STRING" id="1082479.SAMN05216241_10199"/>
<dbReference type="Gene3D" id="3.30.1360.120">
    <property type="entry name" value="Probable tRNA modification gtpase trme, domain 1"/>
    <property type="match status" value="1"/>
</dbReference>
<dbReference type="RefSeq" id="WP_090018164.1">
    <property type="nucleotide sequence ID" value="NZ_FNCE01000001.1"/>
</dbReference>
<accession>A0A1G7L3C3</accession>
<proteinExistence type="predicted"/>